<evidence type="ECO:0000256" key="1">
    <source>
        <dbReference type="ARBA" id="ARBA00022679"/>
    </source>
</evidence>
<name>A0A4V1WEZ0_9FLAO</name>
<dbReference type="Pfam" id="PF13692">
    <property type="entry name" value="Glyco_trans_1_4"/>
    <property type="match status" value="1"/>
</dbReference>
<dbReference type="Gene3D" id="3.40.50.2000">
    <property type="entry name" value="Glycogen Phosphorylase B"/>
    <property type="match status" value="2"/>
</dbReference>
<evidence type="ECO:0000313" key="2">
    <source>
        <dbReference type="EMBL" id="RYM31366.1"/>
    </source>
</evidence>
<evidence type="ECO:0000313" key="3">
    <source>
        <dbReference type="Proteomes" id="UP000293952"/>
    </source>
</evidence>
<dbReference type="EMBL" id="SETE01000009">
    <property type="protein sequence ID" value="RYM31366.1"/>
    <property type="molecule type" value="Genomic_DNA"/>
</dbReference>
<dbReference type="GO" id="GO:0016757">
    <property type="term" value="F:glycosyltransferase activity"/>
    <property type="evidence" value="ECO:0007669"/>
    <property type="project" value="TreeGrafter"/>
</dbReference>
<dbReference type="Proteomes" id="UP000293952">
    <property type="component" value="Unassembled WGS sequence"/>
</dbReference>
<protein>
    <submittedName>
        <fullName evidence="2">Glycosyltransferase</fullName>
    </submittedName>
</protein>
<dbReference type="PANTHER" id="PTHR46401:SF2">
    <property type="entry name" value="GLYCOSYLTRANSFERASE WBBK-RELATED"/>
    <property type="match status" value="1"/>
</dbReference>
<dbReference type="SUPFAM" id="SSF53756">
    <property type="entry name" value="UDP-Glycosyltransferase/glycogen phosphorylase"/>
    <property type="match status" value="1"/>
</dbReference>
<keyword evidence="3" id="KW-1185">Reference proteome</keyword>
<dbReference type="PANTHER" id="PTHR46401">
    <property type="entry name" value="GLYCOSYLTRANSFERASE WBBK-RELATED"/>
    <property type="match status" value="1"/>
</dbReference>
<accession>A0A4V1WEZ0</accession>
<dbReference type="GO" id="GO:0009103">
    <property type="term" value="P:lipopolysaccharide biosynthetic process"/>
    <property type="evidence" value="ECO:0007669"/>
    <property type="project" value="TreeGrafter"/>
</dbReference>
<sequence>MITSRFPFPLEKGDKLRAYHQIKELSKHFEIHLISTSEHKVEEEHIEELRPFCKSIAIFQISIFQKVIGASTKMFSRKPIQVGYFHHYSIQLKINKLLTEIQPDHIYCQLIRAAEYVKNYHDCPKTIDYMDALSKGLERRSMNAKWLKKYIFESEFKRLMNYENSIFEYFEHHTIISKQDKQYIFHKNRAEIEIVPNGVDDSFLEIDNAQPKNVDLVFIGNMSYPPNVTAAQFIVNEILPLLPTQLKVKIAGSNPAKEVIKLASNQVEITGYVDDIKNAYRSAEIFIAPMFLGTGLQNKLLESMALGVPCITTSMANNALGATPEKEILIADSAEEFAFQIKRLTENPQLKQEIIENGRSFIVKNYEWSKVTDKLVQLIKD</sequence>
<gene>
    <name evidence="2" type="ORF">ERX46_16935</name>
</gene>
<organism evidence="2 3">
    <name type="scientific">Brumimicrobium glaciale</name>
    <dbReference type="NCBI Taxonomy" id="200475"/>
    <lineage>
        <taxon>Bacteria</taxon>
        <taxon>Pseudomonadati</taxon>
        <taxon>Bacteroidota</taxon>
        <taxon>Flavobacteriia</taxon>
        <taxon>Flavobacteriales</taxon>
        <taxon>Crocinitomicaceae</taxon>
        <taxon>Brumimicrobium</taxon>
    </lineage>
</organism>
<proteinExistence type="predicted"/>
<dbReference type="AlphaFoldDB" id="A0A4V1WEZ0"/>
<keyword evidence="1 2" id="KW-0808">Transferase</keyword>
<comment type="caution">
    <text evidence="2">The sequence shown here is derived from an EMBL/GenBank/DDBJ whole genome shotgun (WGS) entry which is preliminary data.</text>
</comment>
<reference evidence="2 3" key="1">
    <citation type="submission" date="2019-02" db="EMBL/GenBank/DDBJ databases">
        <title>Genome sequence of the sea-ice species Brumimicrobium glaciale.</title>
        <authorList>
            <person name="Bowman J.P."/>
        </authorList>
    </citation>
    <scope>NUCLEOTIDE SEQUENCE [LARGE SCALE GENOMIC DNA]</scope>
    <source>
        <strain evidence="2 3">IC156</strain>
    </source>
</reference>
<dbReference type="CDD" id="cd03801">
    <property type="entry name" value="GT4_PimA-like"/>
    <property type="match status" value="1"/>
</dbReference>